<organism evidence="2 3">
    <name type="scientific">Rhizopus microsporus ATCC 52813</name>
    <dbReference type="NCBI Taxonomy" id="1340429"/>
    <lineage>
        <taxon>Eukaryota</taxon>
        <taxon>Fungi</taxon>
        <taxon>Fungi incertae sedis</taxon>
        <taxon>Mucoromycota</taxon>
        <taxon>Mucoromycotina</taxon>
        <taxon>Mucoromycetes</taxon>
        <taxon>Mucorales</taxon>
        <taxon>Mucorineae</taxon>
        <taxon>Rhizopodaceae</taxon>
        <taxon>Rhizopus</taxon>
    </lineage>
</organism>
<feature type="compositionally biased region" description="Basic and acidic residues" evidence="1">
    <location>
        <begin position="1"/>
        <end position="10"/>
    </location>
</feature>
<feature type="region of interest" description="Disordered" evidence="1">
    <location>
        <begin position="1"/>
        <end position="21"/>
    </location>
</feature>
<sequence>MKRKKGDDPPSPKAKHSKRKAIPLAVDRGFPSLFAQTQTNLFKNTSFEASDNDFQGTPLFRKNIRTTLKSVKEDTSAPDPSNAVTSNKLPVSTVNKATSVQDVLLAPIPYTCCIFAPIKIFKKYQDKQVHSRDETSRQKSSYIHRKLQELPLVKKLNSSKHRSLKENTVTAINSNKSLEITSKLKNIDKMDADAVQTFIKTVQARIQDKVFIPFKYTGSQGSRILFFTSLVQD</sequence>
<evidence type="ECO:0000313" key="2">
    <source>
        <dbReference type="EMBL" id="PHZ12886.1"/>
    </source>
</evidence>
<proteinExistence type="predicted"/>
<evidence type="ECO:0000313" key="3">
    <source>
        <dbReference type="Proteomes" id="UP000242254"/>
    </source>
</evidence>
<dbReference type="AlphaFoldDB" id="A0A2G4SWY9"/>
<dbReference type="GeneID" id="35439650"/>
<accession>A0A2G4SWY9</accession>
<dbReference type="Proteomes" id="UP000242254">
    <property type="component" value="Unassembled WGS sequence"/>
</dbReference>
<dbReference type="EMBL" id="KZ303848">
    <property type="protein sequence ID" value="PHZ12886.1"/>
    <property type="molecule type" value="Genomic_DNA"/>
</dbReference>
<protein>
    <submittedName>
        <fullName evidence="2">Uncharacterized protein</fullName>
    </submittedName>
</protein>
<dbReference type="RefSeq" id="XP_023466594.1">
    <property type="nucleotide sequence ID" value="XM_023608660.1"/>
</dbReference>
<reference evidence="2 3" key="1">
    <citation type="journal article" date="2016" name="Proc. Natl. Acad. Sci. U.S.A.">
        <title>Lipid metabolic changes in an early divergent fungus govern the establishment of a mutualistic symbiosis with endobacteria.</title>
        <authorList>
            <person name="Lastovetsky O.A."/>
            <person name="Gaspar M.L."/>
            <person name="Mondo S.J."/>
            <person name="LaButti K.M."/>
            <person name="Sandor L."/>
            <person name="Grigoriev I.V."/>
            <person name="Henry S.A."/>
            <person name="Pawlowska T.E."/>
        </authorList>
    </citation>
    <scope>NUCLEOTIDE SEQUENCE [LARGE SCALE GENOMIC DNA]</scope>
    <source>
        <strain evidence="2 3">ATCC 52813</strain>
    </source>
</reference>
<evidence type="ECO:0000256" key="1">
    <source>
        <dbReference type="SAM" id="MobiDB-lite"/>
    </source>
</evidence>
<keyword evidence="3" id="KW-1185">Reference proteome</keyword>
<gene>
    <name evidence="2" type="ORF">RHIMIDRAFT_236925</name>
</gene>
<name>A0A2G4SWY9_RHIZD</name>